<dbReference type="GO" id="GO:0005886">
    <property type="term" value="C:plasma membrane"/>
    <property type="evidence" value="ECO:0007669"/>
    <property type="project" value="UniProtKB-SubCell"/>
</dbReference>
<dbReference type="InterPro" id="IPR005503">
    <property type="entry name" value="FliL"/>
</dbReference>
<comment type="caution">
    <text evidence="11">The sequence shown here is derived from an EMBL/GenBank/DDBJ whole genome shotgun (WGS) entry which is preliminary data.</text>
</comment>
<evidence type="ECO:0000256" key="2">
    <source>
        <dbReference type="ARBA" id="ARBA00004162"/>
    </source>
</evidence>
<evidence type="ECO:0000256" key="9">
    <source>
        <dbReference type="ARBA" id="ARBA00023136"/>
    </source>
</evidence>
<evidence type="ECO:0000256" key="10">
    <source>
        <dbReference type="RuleBase" id="RU364125"/>
    </source>
</evidence>
<sequence>MVGVRETSERAPIREDAGAELARPRQTLLSIKNIAVLVAGVVLSSLLAIFTVGNYIGPAIEQRKTSIQAEVSTNNRDLDLEKLHFYSVGPVIVNPADSNGERYLKATISLETHDAELLKEIEKRLPQIKNQINNILSSKTIAQMQKNDDRERLRREIQNRVNGLLLGGHVANVYFEEFVYQ</sequence>
<accession>A0A419F4M5</accession>
<keyword evidence="8 10" id="KW-1133">Transmembrane helix</keyword>
<keyword evidence="5 10" id="KW-0145">Chemotaxis</keyword>
<dbReference type="PANTHER" id="PTHR35091:SF2">
    <property type="entry name" value="FLAGELLAR PROTEIN FLIL"/>
    <property type="match status" value="1"/>
</dbReference>
<gene>
    <name evidence="11" type="ORF">C4532_04600</name>
</gene>
<dbReference type="EMBL" id="QZKI01000028">
    <property type="protein sequence ID" value="RJP73389.1"/>
    <property type="molecule type" value="Genomic_DNA"/>
</dbReference>
<evidence type="ECO:0000256" key="7">
    <source>
        <dbReference type="ARBA" id="ARBA00022779"/>
    </source>
</evidence>
<dbReference type="Pfam" id="PF03748">
    <property type="entry name" value="FliL"/>
    <property type="match status" value="1"/>
</dbReference>
<evidence type="ECO:0000256" key="3">
    <source>
        <dbReference type="ARBA" id="ARBA00008281"/>
    </source>
</evidence>
<evidence type="ECO:0000313" key="12">
    <source>
        <dbReference type="Proteomes" id="UP000285961"/>
    </source>
</evidence>
<name>A0A419F4M5_9BACT</name>
<dbReference type="PANTHER" id="PTHR35091">
    <property type="entry name" value="FLAGELLAR PROTEIN FLIL"/>
    <property type="match status" value="1"/>
</dbReference>
<keyword evidence="6 10" id="KW-0812">Transmembrane</keyword>
<organism evidence="11 12">
    <name type="scientific">Candidatus Abyssobacteria bacterium SURF_17</name>
    <dbReference type="NCBI Taxonomy" id="2093361"/>
    <lineage>
        <taxon>Bacteria</taxon>
        <taxon>Pseudomonadati</taxon>
        <taxon>Candidatus Hydrogenedentota</taxon>
        <taxon>Candidatus Abyssobacteria</taxon>
    </lineage>
</organism>
<evidence type="ECO:0000256" key="1">
    <source>
        <dbReference type="ARBA" id="ARBA00002254"/>
    </source>
</evidence>
<evidence type="ECO:0000256" key="4">
    <source>
        <dbReference type="ARBA" id="ARBA00022475"/>
    </source>
</evidence>
<dbReference type="Proteomes" id="UP000285961">
    <property type="component" value="Unassembled WGS sequence"/>
</dbReference>
<reference evidence="11 12" key="1">
    <citation type="journal article" date="2017" name="ISME J.">
        <title>Energy and carbon metabolisms in a deep terrestrial subsurface fluid microbial community.</title>
        <authorList>
            <person name="Momper L."/>
            <person name="Jungbluth S.P."/>
            <person name="Lee M.D."/>
            <person name="Amend J.P."/>
        </authorList>
    </citation>
    <scope>NUCLEOTIDE SEQUENCE [LARGE SCALE GENOMIC DNA]</scope>
    <source>
        <strain evidence="11">SURF_17</strain>
    </source>
</reference>
<feature type="transmembrane region" description="Helical" evidence="10">
    <location>
        <begin position="34"/>
        <end position="56"/>
    </location>
</feature>
<protein>
    <recommendedName>
        <fullName evidence="10">Flagellar protein FliL</fullName>
    </recommendedName>
</protein>
<dbReference type="GO" id="GO:0009425">
    <property type="term" value="C:bacterial-type flagellum basal body"/>
    <property type="evidence" value="ECO:0007669"/>
    <property type="project" value="InterPro"/>
</dbReference>
<evidence type="ECO:0000256" key="5">
    <source>
        <dbReference type="ARBA" id="ARBA00022500"/>
    </source>
</evidence>
<keyword evidence="4 10" id="KW-1003">Cell membrane</keyword>
<dbReference type="AlphaFoldDB" id="A0A419F4M5"/>
<evidence type="ECO:0000256" key="6">
    <source>
        <dbReference type="ARBA" id="ARBA00022692"/>
    </source>
</evidence>
<dbReference type="GO" id="GO:0006935">
    <property type="term" value="P:chemotaxis"/>
    <property type="evidence" value="ECO:0007669"/>
    <property type="project" value="UniProtKB-KW"/>
</dbReference>
<evidence type="ECO:0000313" key="11">
    <source>
        <dbReference type="EMBL" id="RJP73389.1"/>
    </source>
</evidence>
<keyword evidence="7 10" id="KW-0283">Flagellar rotation</keyword>
<comment type="function">
    <text evidence="1 10">Controls the rotational direction of flagella during chemotaxis.</text>
</comment>
<proteinExistence type="inferred from homology"/>
<dbReference type="GO" id="GO:0071978">
    <property type="term" value="P:bacterial-type flagellum-dependent swarming motility"/>
    <property type="evidence" value="ECO:0007669"/>
    <property type="project" value="TreeGrafter"/>
</dbReference>
<evidence type="ECO:0000256" key="8">
    <source>
        <dbReference type="ARBA" id="ARBA00022989"/>
    </source>
</evidence>
<keyword evidence="9 10" id="KW-0472">Membrane</keyword>
<comment type="similarity">
    <text evidence="3 10">Belongs to the FliL family.</text>
</comment>
<comment type="subcellular location">
    <subcellularLocation>
        <location evidence="2">Cell membrane</location>
        <topology evidence="2">Single-pass membrane protein</topology>
    </subcellularLocation>
</comment>